<feature type="compositionally biased region" description="Polar residues" evidence="1">
    <location>
        <begin position="349"/>
        <end position="358"/>
    </location>
</feature>
<dbReference type="PANTHER" id="PTHR43681">
    <property type="entry name" value="TRANSMEMBRANE GTPASE FZO"/>
    <property type="match status" value="1"/>
</dbReference>
<dbReference type="Gene3D" id="1.10.268.20">
    <property type="match status" value="1"/>
</dbReference>
<evidence type="ECO:0000259" key="2">
    <source>
        <dbReference type="Pfam" id="PF18150"/>
    </source>
</evidence>
<dbReference type="Pfam" id="PF18150">
    <property type="entry name" value="DUF5600"/>
    <property type="match status" value="1"/>
</dbReference>
<dbReference type="InterPro" id="IPR027417">
    <property type="entry name" value="P-loop_NTPase"/>
</dbReference>
<dbReference type="PANTHER" id="PTHR43681:SF1">
    <property type="entry name" value="SARCALUMENIN"/>
    <property type="match status" value="1"/>
</dbReference>
<feature type="compositionally biased region" description="Basic and acidic residues" evidence="1">
    <location>
        <begin position="332"/>
        <end position="343"/>
    </location>
</feature>
<evidence type="ECO:0000313" key="3">
    <source>
        <dbReference type="Proteomes" id="UP000492821"/>
    </source>
</evidence>
<evidence type="ECO:0000256" key="1">
    <source>
        <dbReference type="SAM" id="MobiDB-lite"/>
    </source>
</evidence>
<keyword evidence="3" id="KW-1185">Reference proteome</keyword>
<dbReference type="InterPro" id="IPR040990">
    <property type="entry name" value="DUF5600"/>
</dbReference>
<dbReference type="WBParaSite" id="Pan_g14497.t1">
    <property type="protein sequence ID" value="Pan_g14497.t1"/>
    <property type="gene ID" value="Pan_g14497"/>
</dbReference>
<sequence length="358" mass="41230">MIEYLCSGKYPGAEIGPEPTTDIFAHIQYNKDPVQIDGQTLAHDKNYPLKGLEMFGDPFLNKLRSTNFDSELLQYVSILDTPGILAGKKQTDARGYDFAAVISFLAERVDKIFLMFDANKVDLSDEYRDVIKSLDGHSEKVRIVLNKADMMKPRELIHVRGALMWALGKIFTTPEVPKVYIGSFWKYVSLENQMSKTMKEDTDALVKEICELVHTCRGRRINDVVRRAKSVRIHCYLMDTIRRSQLLFFNMPTAVTRKKLARHFAIVERRYRVVHSDMPSEEAFQAKALKTEGSMWKKIDSFDMKLLNSFLNDDITAIIAVANREKQEEVNFTIKERTEKPPDDETDWKTAQSRITGR</sequence>
<accession>A0A7E4ZS97</accession>
<reference evidence="4" key="2">
    <citation type="submission" date="2020-10" db="UniProtKB">
        <authorList>
            <consortium name="WormBaseParasite"/>
        </authorList>
    </citation>
    <scope>IDENTIFICATION</scope>
</reference>
<feature type="region of interest" description="Disordered" evidence="1">
    <location>
        <begin position="332"/>
        <end position="358"/>
    </location>
</feature>
<reference evidence="3" key="1">
    <citation type="journal article" date="2013" name="Genetics">
        <title>The draft genome and transcriptome of Panagrellus redivivus are shaped by the harsh demands of a free-living lifestyle.</title>
        <authorList>
            <person name="Srinivasan J."/>
            <person name="Dillman A.R."/>
            <person name="Macchietto M.G."/>
            <person name="Heikkinen L."/>
            <person name="Lakso M."/>
            <person name="Fracchia K.M."/>
            <person name="Antoshechkin I."/>
            <person name="Mortazavi A."/>
            <person name="Wong G."/>
            <person name="Sternberg P.W."/>
        </authorList>
    </citation>
    <scope>NUCLEOTIDE SEQUENCE [LARGE SCALE GENOMIC DNA]</scope>
    <source>
        <strain evidence="3">MT8872</strain>
    </source>
</reference>
<proteinExistence type="predicted"/>
<dbReference type="Gene3D" id="3.40.50.300">
    <property type="entry name" value="P-loop containing nucleotide triphosphate hydrolases"/>
    <property type="match status" value="1"/>
</dbReference>
<feature type="domain" description="DUF5600" evidence="2">
    <location>
        <begin position="219"/>
        <end position="318"/>
    </location>
</feature>
<dbReference type="InterPro" id="IPR051943">
    <property type="entry name" value="TRAFAC_Dynamin-like_GTPase"/>
</dbReference>
<organism evidence="3 4">
    <name type="scientific">Panagrellus redivivus</name>
    <name type="common">Microworm</name>
    <dbReference type="NCBI Taxonomy" id="6233"/>
    <lineage>
        <taxon>Eukaryota</taxon>
        <taxon>Metazoa</taxon>
        <taxon>Ecdysozoa</taxon>
        <taxon>Nematoda</taxon>
        <taxon>Chromadorea</taxon>
        <taxon>Rhabditida</taxon>
        <taxon>Tylenchina</taxon>
        <taxon>Panagrolaimomorpha</taxon>
        <taxon>Panagrolaimoidea</taxon>
        <taxon>Panagrolaimidae</taxon>
        <taxon>Panagrellus</taxon>
    </lineage>
</organism>
<dbReference type="Proteomes" id="UP000492821">
    <property type="component" value="Unassembled WGS sequence"/>
</dbReference>
<evidence type="ECO:0000313" key="4">
    <source>
        <dbReference type="WBParaSite" id="Pan_g14497.t1"/>
    </source>
</evidence>
<protein>
    <submittedName>
        <fullName evidence="4">DUF5600 domain-containing protein</fullName>
    </submittedName>
</protein>
<dbReference type="SUPFAM" id="SSF52540">
    <property type="entry name" value="P-loop containing nucleoside triphosphate hydrolases"/>
    <property type="match status" value="1"/>
</dbReference>
<dbReference type="AlphaFoldDB" id="A0A7E4ZS97"/>
<name>A0A7E4ZS97_PANRE</name>